<feature type="transmembrane region" description="Helical" evidence="1">
    <location>
        <begin position="84"/>
        <end position="106"/>
    </location>
</feature>
<protein>
    <submittedName>
        <fullName evidence="3">Phosphatidylglycerophosphatase A</fullName>
    </submittedName>
</protein>
<dbReference type="PANTHER" id="PTHR36305:SF1">
    <property type="entry name" value="PHOSPHATIDYLGLYCEROPHOSPHATASE A"/>
    <property type="match status" value="1"/>
</dbReference>
<dbReference type="OrthoDB" id="9804091at2"/>
<dbReference type="AlphaFoldDB" id="A0A4R6J1D1"/>
<keyword evidence="1" id="KW-0812">Transmembrane</keyword>
<feature type="transmembrane region" description="Helical" evidence="1">
    <location>
        <begin position="7"/>
        <end position="34"/>
    </location>
</feature>
<proteinExistence type="predicted"/>
<dbReference type="PIRSF" id="PIRSF006162">
    <property type="entry name" value="PgpA"/>
    <property type="match status" value="1"/>
</dbReference>
<feature type="transmembrane region" description="Helical" evidence="1">
    <location>
        <begin position="126"/>
        <end position="147"/>
    </location>
</feature>
<evidence type="ECO:0000313" key="4">
    <source>
        <dbReference type="Proteomes" id="UP000295741"/>
    </source>
</evidence>
<name>A0A4R6J1D1_9BACT</name>
<dbReference type="InterPro" id="IPR036681">
    <property type="entry name" value="PgpA-like_sf"/>
</dbReference>
<keyword evidence="1" id="KW-0472">Membrane</keyword>
<dbReference type="Proteomes" id="UP000295741">
    <property type="component" value="Unassembled WGS sequence"/>
</dbReference>
<dbReference type="EMBL" id="SNWP01000010">
    <property type="protein sequence ID" value="TDO29052.1"/>
    <property type="molecule type" value="Genomic_DNA"/>
</dbReference>
<evidence type="ECO:0000256" key="1">
    <source>
        <dbReference type="SAM" id="Phobius"/>
    </source>
</evidence>
<dbReference type="SUPFAM" id="SSF101307">
    <property type="entry name" value="YutG-like"/>
    <property type="match status" value="1"/>
</dbReference>
<evidence type="ECO:0000259" key="2">
    <source>
        <dbReference type="Pfam" id="PF04608"/>
    </source>
</evidence>
<dbReference type="Pfam" id="PF04608">
    <property type="entry name" value="PgpA"/>
    <property type="match status" value="1"/>
</dbReference>
<dbReference type="GO" id="GO:0006629">
    <property type="term" value="P:lipid metabolic process"/>
    <property type="evidence" value="ECO:0007669"/>
    <property type="project" value="InterPro"/>
</dbReference>
<dbReference type="GO" id="GO:0008962">
    <property type="term" value="F:phosphatidylglycerophosphatase activity"/>
    <property type="evidence" value="ECO:0007669"/>
    <property type="project" value="InterPro"/>
</dbReference>
<dbReference type="PANTHER" id="PTHR36305">
    <property type="entry name" value="PHOSPHATIDYLGLYCEROPHOSPHATASE A"/>
    <property type="match status" value="1"/>
</dbReference>
<feature type="domain" description="YutG/PgpA" evidence="2">
    <location>
        <begin position="7"/>
        <end position="144"/>
    </location>
</feature>
<organism evidence="3 4">
    <name type="scientific">Sediminibacterium goheungense</name>
    <dbReference type="NCBI Taxonomy" id="1086393"/>
    <lineage>
        <taxon>Bacteria</taxon>
        <taxon>Pseudomonadati</taxon>
        <taxon>Bacteroidota</taxon>
        <taxon>Chitinophagia</taxon>
        <taxon>Chitinophagales</taxon>
        <taxon>Chitinophagaceae</taxon>
        <taxon>Sediminibacterium</taxon>
    </lineage>
</organism>
<comment type="caution">
    <text evidence="3">The sequence shown here is derived from an EMBL/GenBank/DDBJ whole genome shotgun (WGS) entry which is preliminary data.</text>
</comment>
<dbReference type="InterPro" id="IPR007686">
    <property type="entry name" value="YutG/PgpA"/>
</dbReference>
<feature type="transmembrane region" description="Helical" evidence="1">
    <location>
        <begin position="46"/>
        <end position="63"/>
    </location>
</feature>
<dbReference type="InterPro" id="IPR026037">
    <property type="entry name" value="PgpA"/>
</dbReference>
<gene>
    <name evidence="3" type="ORF">BC659_1134</name>
</gene>
<accession>A0A4R6J1D1</accession>
<reference evidence="3 4" key="1">
    <citation type="submission" date="2019-03" db="EMBL/GenBank/DDBJ databases">
        <title>Genomic Encyclopedia of Archaeal and Bacterial Type Strains, Phase II (KMG-II): from individual species to whole genera.</title>
        <authorList>
            <person name="Goeker M."/>
        </authorList>
    </citation>
    <scope>NUCLEOTIDE SEQUENCE [LARGE SCALE GENOMIC DNA]</scope>
    <source>
        <strain evidence="3 4">DSM 28323</strain>
    </source>
</reference>
<keyword evidence="1" id="KW-1133">Transmembrane helix</keyword>
<dbReference type="RefSeq" id="WP_133473659.1">
    <property type="nucleotide sequence ID" value="NZ_SNWP01000010.1"/>
</dbReference>
<sequence>MIGLQKIIASCFGIGYIKGGGTIAALLCCVPWYLLSAKGVYQQESLAITIAVTVLGVWVAKGVENNWGKDSSRVVIDEVAGMMISLLFVPVTLPYIVTGFILFRLLDITKPLLIRKTEMLPGGWGVMMDDILAGVYANLILHTIMWLNIF</sequence>
<dbReference type="CDD" id="cd06971">
    <property type="entry name" value="PgpA"/>
    <property type="match status" value="1"/>
</dbReference>
<keyword evidence="4" id="KW-1185">Reference proteome</keyword>
<evidence type="ECO:0000313" key="3">
    <source>
        <dbReference type="EMBL" id="TDO29052.1"/>
    </source>
</evidence>